<comment type="caution">
    <text evidence="11">The sequence shown here is derived from an EMBL/GenBank/DDBJ whole genome shotgun (WGS) entry which is preliminary data.</text>
</comment>
<keyword evidence="7" id="KW-0460">Magnesium</keyword>
<dbReference type="Proteomes" id="UP000626109">
    <property type="component" value="Unassembled WGS sequence"/>
</dbReference>
<dbReference type="GO" id="GO:0035529">
    <property type="term" value="F:NADH pyrophosphatase activity"/>
    <property type="evidence" value="ECO:0007669"/>
    <property type="project" value="TreeGrafter"/>
</dbReference>
<evidence type="ECO:0000313" key="12">
    <source>
        <dbReference type="Proteomes" id="UP000626109"/>
    </source>
</evidence>
<dbReference type="EMBL" id="CAJNNW010028131">
    <property type="protein sequence ID" value="CAE8694773.1"/>
    <property type="molecule type" value="Genomic_DNA"/>
</dbReference>
<evidence type="ECO:0000313" key="11">
    <source>
        <dbReference type="EMBL" id="CAE8694773.1"/>
    </source>
</evidence>
<comment type="cofactor">
    <cofactor evidence="2">
        <name>Zn(2+)</name>
        <dbReference type="ChEBI" id="CHEBI:29105"/>
    </cofactor>
</comment>
<keyword evidence="5" id="KW-0479">Metal-binding</keyword>
<comment type="catalytic activity">
    <reaction evidence="9">
        <text>a 5'-end NAD(+)-phospho-ribonucleoside in mRNA + H2O = a 5'-end phospho-adenosine-phospho-ribonucleoside in mRNA + beta-nicotinamide D-ribonucleotide + 2 H(+)</text>
        <dbReference type="Rhea" id="RHEA:60876"/>
        <dbReference type="Rhea" id="RHEA-COMP:15698"/>
        <dbReference type="Rhea" id="RHEA-COMP:15719"/>
        <dbReference type="ChEBI" id="CHEBI:14649"/>
        <dbReference type="ChEBI" id="CHEBI:15377"/>
        <dbReference type="ChEBI" id="CHEBI:15378"/>
        <dbReference type="ChEBI" id="CHEBI:144029"/>
        <dbReference type="ChEBI" id="CHEBI:144051"/>
    </reaction>
    <physiologicalReaction direction="left-to-right" evidence="9">
        <dbReference type="Rhea" id="RHEA:60877"/>
    </physiologicalReaction>
</comment>
<dbReference type="GO" id="GO:0005777">
    <property type="term" value="C:peroxisome"/>
    <property type="evidence" value="ECO:0007669"/>
    <property type="project" value="TreeGrafter"/>
</dbReference>
<proteinExistence type="inferred from homology"/>
<comment type="cofactor">
    <cofactor evidence="1">
        <name>Mg(2+)</name>
        <dbReference type="ChEBI" id="CHEBI:18420"/>
    </cofactor>
</comment>
<organism evidence="11 12">
    <name type="scientific">Polarella glacialis</name>
    <name type="common">Dinoflagellate</name>
    <dbReference type="NCBI Taxonomy" id="89957"/>
    <lineage>
        <taxon>Eukaryota</taxon>
        <taxon>Sar</taxon>
        <taxon>Alveolata</taxon>
        <taxon>Dinophyceae</taxon>
        <taxon>Suessiales</taxon>
        <taxon>Suessiaceae</taxon>
        <taxon>Polarella</taxon>
    </lineage>
</organism>
<dbReference type="InterPro" id="IPR015797">
    <property type="entry name" value="NUDIX_hydrolase-like_dom_sf"/>
</dbReference>
<reference evidence="11" key="1">
    <citation type="submission" date="2021-02" db="EMBL/GenBank/DDBJ databases">
        <authorList>
            <person name="Dougan E. K."/>
            <person name="Rhodes N."/>
            <person name="Thang M."/>
            <person name="Chan C."/>
        </authorList>
    </citation>
    <scope>NUCLEOTIDE SEQUENCE</scope>
</reference>
<dbReference type="EC" id="3.6.1.22" evidence="4"/>
<evidence type="ECO:0000256" key="4">
    <source>
        <dbReference type="ARBA" id="ARBA00012381"/>
    </source>
</evidence>
<dbReference type="GO" id="GO:0019677">
    <property type="term" value="P:NAD+ catabolic process"/>
    <property type="evidence" value="ECO:0007669"/>
    <property type="project" value="TreeGrafter"/>
</dbReference>
<accession>A0A813K5U1</accession>
<evidence type="ECO:0000256" key="1">
    <source>
        <dbReference type="ARBA" id="ARBA00001946"/>
    </source>
</evidence>
<dbReference type="GO" id="GO:0046872">
    <property type="term" value="F:metal ion binding"/>
    <property type="evidence" value="ECO:0007669"/>
    <property type="project" value="UniProtKB-KW"/>
</dbReference>
<dbReference type="Pfam" id="PF00293">
    <property type="entry name" value="NUDIX"/>
    <property type="match status" value="1"/>
</dbReference>
<gene>
    <name evidence="11" type="ORF">PGLA2088_LOCUS29006</name>
</gene>
<dbReference type="PANTHER" id="PTHR42904:SF6">
    <property type="entry name" value="NAD-CAPPED RNA HYDROLASE NUDT12"/>
    <property type="match status" value="1"/>
</dbReference>
<dbReference type="CDD" id="cd03429">
    <property type="entry name" value="NUDIX_NADH_pyrophosphatase_Nudt13"/>
    <property type="match status" value="1"/>
</dbReference>
<dbReference type="SUPFAM" id="SSF55811">
    <property type="entry name" value="Nudix"/>
    <property type="match status" value="1"/>
</dbReference>
<feature type="domain" description="Nudix hydrolase" evidence="10">
    <location>
        <begin position="82"/>
        <end position="215"/>
    </location>
</feature>
<evidence type="ECO:0000256" key="7">
    <source>
        <dbReference type="ARBA" id="ARBA00022842"/>
    </source>
</evidence>
<keyword evidence="8" id="KW-0520">NAD</keyword>
<keyword evidence="6" id="KW-0378">Hydrolase</keyword>
<dbReference type="Gene3D" id="3.90.79.20">
    <property type="match status" value="1"/>
</dbReference>
<dbReference type="GO" id="GO:0005829">
    <property type="term" value="C:cytosol"/>
    <property type="evidence" value="ECO:0007669"/>
    <property type="project" value="TreeGrafter"/>
</dbReference>
<evidence type="ECO:0000256" key="6">
    <source>
        <dbReference type="ARBA" id="ARBA00022801"/>
    </source>
</evidence>
<evidence type="ECO:0000256" key="9">
    <source>
        <dbReference type="ARBA" id="ARBA00023679"/>
    </source>
</evidence>
<evidence type="ECO:0000256" key="3">
    <source>
        <dbReference type="ARBA" id="ARBA00009595"/>
    </source>
</evidence>
<name>A0A813K5U1_POLGL</name>
<dbReference type="GO" id="GO:0006742">
    <property type="term" value="P:NADP+ catabolic process"/>
    <property type="evidence" value="ECO:0007669"/>
    <property type="project" value="TreeGrafter"/>
</dbReference>
<dbReference type="Gene3D" id="3.90.79.10">
    <property type="entry name" value="Nucleoside Triphosphate Pyrophosphohydrolase"/>
    <property type="match status" value="1"/>
</dbReference>
<dbReference type="InterPro" id="IPR000086">
    <property type="entry name" value="NUDIX_hydrolase_dom"/>
</dbReference>
<sequence length="237" mass="26069">EDLVAAFSPPEAKSKAFLCGDLLPLLARCAQDDLAILGQALAKVRWHQQVMFCGSCGHKTESIECGLKRRCTSSSCAARFYPRVNPACIMLVRHPTDLRKCLLGRSKGWPPGMWSCLAGFLEVSESLEDAIVREVSEEAGISVDIERGVDILGSQPWPIGRNQSCDLMIGAEVWAATAQIAVNVDEMEDIRWFDLSEVLEMLATPMGTVGKKNLPSQVAISHHLVRRWVDRLTALGH</sequence>
<dbReference type="PANTHER" id="PTHR42904">
    <property type="entry name" value="NUDIX HYDROLASE, NUDC SUBFAMILY"/>
    <property type="match status" value="1"/>
</dbReference>
<evidence type="ECO:0000256" key="8">
    <source>
        <dbReference type="ARBA" id="ARBA00023027"/>
    </source>
</evidence>
<protein>
    <recommendedName>
        <fullName evidence="4">NAD(+) diphosphatase</fullName>
        <ecNumber evidence="4">3.6.1.22</ecNumber>
    </recommendedName>
</protein>
<dbReference type="PROSITE" id="PS00893">
    <property type="entry name" value="NUDIX_BOX"/>
    <property type="match status" value="1"/>
</dbReference>
<feature type="non-terminal residue" evidence="11">
    <location>
        <position position="1"/>
    </location>
</feature>
<evidence type="ECO:0000259" key="10">
    <source>
        <dbReference type="PROSITE" id="PS51462"/>
    </source>
</evidence>
<dbReference type="PROSITE" id="PS51462">
    <property type="entry name" value="NUDIX"/>
    <property type="match status" value="1"/>
</dbReference>
<dbReference type="InterPro" id="IPR020084">
    <property type="entry name" value="NUDIX_hydrolase_CS"/>
</dbReference>
<dbReference type="InterPro" id="IPR050241">
    <property type="entry name" value="NAD-cap_RNA_hydrolase_NudC"/>
</dbReference>
<dbReference type="AlphaFoldDB" id="A0A813K5U1"/>
<evidence type="ECO:0000256" key="5">
    <source>
        <dbReference type="ARBA" id="ARBA00022723"/>
    </source>
</evidence>
<dbReference type="InterPro" id="IPR049734">
    <property type="entry name" value="NudC-like_C"/>
</dbReference>
<evidence type="ECO:0000256" key="2">
    <source>
        <dbReference type="ARBA" id="ARBA00001947"/>
    </source>
</evidence>
<comment type="similarity">
    <text evidence="3">Belongs to the Nudix hydrolase family. NudC subfamily.</text>
</comment>